<proteinExistence type="predicted"/>
<protein>
    <submittedName>
        <fullName evidence="5">NTP transferase domain-containing protein</fullName>
    </submittedName>
</protein>
<gene>
    <name evidence="5" type="ORF">HOP51_15440</name>
</gene>
<keyword evidence="6" id="KW-1185">Reference proteome</keyword>
<dbReference type="InterPro" id="IPR025877">
    <property type="entry name" value="MobA-like_NTP_Trfase"/>
</dbReference>
<evidence type="ECO:0000259" key="3">
    <source>
        <dbReference type="Pfam" id="PF12804"/>
    </source>
</evidence>
<name>A0ABS9AI98_9GAMM</name>
<feature type="domain" description="XdhC- CoxI" evidence="2">
    <location>
        <begin position="23"/>
        <end position="87"/>
    </location>
</feature>
<organism evidence="5 6">
    <name type="scientific">Billgrantia zhangzhouensis</name>
    <dbReference type="NCBI Taxonomy" id="2733481"/>
    <lineage>
        <taxon>Bacteria</taxon>
        <taxon>Pseudomonadati</taxon>
        <taxon>Pseudomonadota</taxon>
        <taxon>Gammaproteobacteria</taxon>
        <taxon>Oceanospirillales</taxon>
        <taxon>Halomonadaceae</taxon>
        <taxon>Billgrantia</taxon>
    </lineage>
</organism>
<dbReference type="Gene3D" id="3.40.50.720">
    <property type="entry name" value="NAD(P)-binding Rossmann-like Domain"/>
    <property type="match status" value="1"/>
</dbReference>
<evidence type="ECO:0000256" key="1">
    <source>
        <dbReference type="ARBA" id="ARBA00022842"/>
    </source>
</evidence>
<keyword evidence="5" id="KW-0808">Transferase</keyword>
<dbReference type="EMBL" id="JABFTT010000012">
    <property type="protein sequence ID" value="MCE8021493.1"/>
    <property type="molecule type" value="Genomic_DNA"/>
</dbReference>
<dbReference type="InterPro" id="IPR027051">
    <property type="entry name" value="XdhC_Rossmann_dom"/>
</dbReference>
<dbReference type="InterPro" id="IPR029044">
    <property type="entry name" value="Nucleotide-diphossugar_trans"/>
</dbReference>
<reference evidence="5 6" key="1">
    <citation type="journal article" date="2021" name="Front. Microbiol.">
        <title>Aerobic Denitrification and Heterotrophic Sulfur Oxidation in the Genus Halomonas Revealed by Six Novel Species Characterizations and Genome-Based Analysis.</title>
        <authorList>
            <person name="Wang L."/>
            <person name="Shao Z."/>
        </authorList>
    </citation>
    <scope>NUCLEOTIDE SEQUENCE [LARGE SCALE GENOMIC DNA]</scope>
    <source>
        <strain evidence="5 6">MCCC 1A11036</strain>
    </source>
</reference>
<evidence type="ECO:0000313" key="5">
    <source>
        <dbReference type="EMBL" id="MCE8021493.1"/>
    </source>
</evidence>
<dbReference type="Pfam" id="PF02625">
    <property type="entry name" value="XdhC_CoxI"/>
    <property type="match status" value="1"/>
</dbReference>
<keyword evidence="1" id="KW-0460">Magnesium</keyword>
<dbReference type="Pfam" id="PF13478">
    <property type="entry name" value="XdhC_C"/>
    <property type="match status" value="1"/>
</dbReference>
<dbReference type="PANTHER" id="PTHR30388">
    <property type="entry name" value="ALDEHYDE OXIDOREDUCTASE MOLYBDENUM COFACTOR ASSEMBLY PROTEIN"/>
    <property type="match status" value="1"/>
</dbReference>
<sequence length="516" mass="55208">MNLEHVYLEHAQDVLCQWLAWCRAGEVALVVVTATQGGAVRMPGALMAVSATGQRCGYISGGCIDADVVNHARQALRSGRVERLRYGNGSPFIDMPLPCGGAIEICVLPKAEAGILRACHERLASRQPVTLNLLPSGDLWLGHSTVASASSFRYTPKLRLRIAGRGADSLALVRLAMASGIETELQLREDAEAHEARRLGIDNVTQLTLPSTLPALNDDPWTAFLLAFHDVDWEERLLAQALEGPAFYIGAVGSKTTHARRCERLRAVGFTQRQIGRIHGPVGLLPSMREASTLAVSVFAEIVEAYQRKVRCPFASTALVLLAAGQSRRFEEGDKLLARLRGQRVIQRAAAALQGHDLAARIAVVGPDQATRAVELRAAGWTVVVNAQTEKGLSTSLAAGIREAGQCQGVDAALVLLADMPNVPDAHLVDLRDALTPERSAVMSLSGAVHSPPALFDRAVFDSLTGLAGDAGAGQLFQSLAHTATVAIPADWALDVDTREDLMKVQAESDRFAETT</sequence>
<dbReference type="InterPro" id="IPR003777">
    <property type="entry name" value="XdhC_CoxI"/>
</dbReference>
<dbReference type="Pfam" id="PF12804">
    <property type="entry name" value="NTP_transf_3"/>
    <property type="match status" value="1"/>
</dbReference>
<dbReference type="PANTHER" id="PTHR30388:SF4">
    <property type="entry name" value="MOLYBDENUM COFACTOR INSERTION CHAPERONE PAOD"/>
    <property type="match status" value="1"/>
</dbReference>
<feature type="domain" description="MobA-like NTP transferase" evidence="3">
    <location>
        <begin position="320"/>
        <end position="481"/>
    </location>
</feature>
<evidence type="ECO:0000259" key="4">
    <source>
        <dbReference type="Pfam" id="PF13478"/>
    </source>
</evidence>
<dbReference type="InterPro" id="IPR052698">
    <property type="entry name" value="MoCofactor_Util/Proc"/>
</dbReference>
<dbReference type="Gene3D" id="3.90.550.10">
    <property type="entry name" value="Spore Coat Polysaccharide Biosynthesis Protein SpsA, Chain A"/>
    <property type="match status" value="1"/>
</dbReference>
<evidence type="ECO:0000313" key="6">
    <source>
        <dbReference type="Proteomes" id="UP001320122"/>
    </source>
</evidence>
<dbReference type="CDD" id="cd04182">
    <property type="entry name" value="GT_2_like_f"/>
    <property type="match status" value="1"/>
</dbReference>
<evidence type="ECO:0000259" key="2">
    <source>
        <dbReference type="Pfam" id="PF02625"/>
    </source>
</evidence>
<dbReference type="Proteomes" id="UP001320122">
    <property type="component" value="Unassembled WGS sequence"/>
</dbReference>
<dbReference type="SUPFAM" id="SSF53448">
    <property type="entry name" value="Nucleotide-diphospho-sugar transferases"/>
    <property type="match status" value="1"/>
</dbReference>
<accession>A0ABS9AI98</accession>
<comment type="caution">
    <text evidence="5">The sequence shown here is derived from an EMBL/GenBank/DDBJ whole genome shotgun (WGS) entry which is preliminary data.</text>
</comment>
<dbReference type="GO" id="GO:0016740">
    <property type="term" value="F:transferase activity"/>
    <property type="evidence" value="ECO:0007669"/>
    <property type="project" value="UniProtKB-KW"/>
</dbReference>
<dbReference type="RefSeq" id="WP_234274817.1">
    <property type="nucleotide sequence ID" value="NZ_JABFTT010000012.1"/>
</dbReference>
<feature type="domain" description="XdhC Rossmann" evidence="4">
    <location>
        <begin position="160"/>
        <end position="302"/>
    </location>
</feature>